<feature type="signal peptide" evidence="2">
    <location>
        <begin position="1"/>
        <end position="34"/>
    </location>
</feature>
<dbReference type="SUPFAM" id="SSF82171">
    <property type="entry name" value="DPP6 N-terminal domain-like"/>
    <property type="match status" value="1"/>
</dbReference>
<dbReference type="OrthoDB" id="128799at2"/>
<dbReference type="InterPro" id="IPR029058">
    <property type="entry name" value="AB_hydrolase_fold"/>
</dbReference>
<keyword evidence="1" id="KW-0378">Hydrolase</keyword>
<dbReference type="GO" id="GO:0004252">
    <property type="term" value="F:serine-type endopeptidase activity"/>
    <property type="evidence" value="ECO:0007669"/>
    <property type="project" value="TreeGrafter"/>
</dbReference>
<feature type="domain" description="Peptidase S9 prolyl oligopeptidase catalytic" evidence="3">
    <location>
        <begin position="466"/>
        <end position="671"/>
    </location>
</feature>
<evidence type="ECO:0000313" key="5">
    <source>
        <dbReference type="Proteomes" id="UP000282837"/>
    </source>
</evidence>
<dbReference type="GO" id="GO:0006508">
    <property type="term" value="P:proteolysis"/>
    <property type="evidence" value="ECO:0007669"/>
    <property type="project" value="InterPro"/>
</dbReference>
<dbReference type="InterPro" id="IPR001375">
    <property type="entry name" value="Peptidase_S9_cat"/>
</dbReference>
<dbReference type="PANTHER" id="PTHR42776">
    <property type="entry name" value="SERINE PEPTIDASE S9 FAMILY MEMBER"/>
    <property type="match status" value="1"/>
</dbReference>
<dbReference type="Proteomes" id="UP000282837">
    <property type="component" value="Unassembled WGS sequence"/>
</dbReference>
<evidence type="ECO:0000256" key="1">
    <source>
        <dbReference type="ARBA" id="ARBA00022801"/>
    </source>
</evidence>
<organism evidence="4 5">
    <name type="scientific">Novosphingobium umbonatum</name>
    <dbReference type="NCBI Taxonomy" id="1908524"/>
    <lineage>
        <taxon>Bacteria</taxon>
        <taxon>Pseudomonadati</taxon>
        <taxon>Pseudomonadota</taxon>
        <taxon>Alphaproteobacteria</taxon>
        <taxon>Sphingomonadales</taxon>
        <taxon>Sphingomonadaceae</taxon>
        <taxon>Novosphingobium</taxon>
    </lineage>
</organism>
<keyword evidence="2" id="KW-0732">Signal</keyword>
<sequence>MGGGVMKSAGKYALAMGAGVVGYLALAMANPAMAQTASGSNPGSASAEVRKLSAQDYATIPFVEQPDLSPNGEWVAGLFGVNGTRQMCMIKILGGESVRKCLGLPDGMTASGIQWVNDDYVVLSVTQQQPIEGRFIYVSRALGVSRETGKFVKLKWDLLGQNVSRVLWVSRDARNEILLSGSNSIYQGEEFYPAIYRVNVANGKSNFEQRHSHNVLWWNADGQGQVRTGVTYDDDRRLFQMYYRPNGTDTLQRLERADARKREDLTDPEIFLPGGNHVIVIRNGDGKEPSALWEVDLVNHSDVAKVYEAPAGRRIAYTIPAPDGTSLLGVGLRGVQDETVWLDPELAKIQEAFDKAAVGRHVRIVSINANRQRMLVSLDRPDAPSALYFFDTTEGSLHRLAYQYEKLGMGVLSPVRAVRYKARDGLEIEAILTLPAGFEDEGGKKGKPLPFIVLPHGGPWAHDGLSFDYWPQFLANLGYGVIQPNFRGSTGYGEDFERKGEGQMGLAMQDDVNDALAWAVKEGLADGKRACIMGASYGGYAAMWGLARDADLWRCGISIAGVASLRREVNDMDDNYLMGGLYSDQWKAMTPDFAAVSPANKVDRIKAPLLLVHGKMDERVAYGQSTNMADKMRAAGKQVEFLSLPKADHYYTREPDRLALLQSIEAFLKKHNPSDSMVP</sequence>
<feature type="chain" id="PRO_5018735840" evidence="2">
    <location>
        <begin position="35"/>
        <end position="679"/>
    </location>
</feature>
<accession>A0A3S2Y6T5</accession>
<name>A0A3S2Y6T5_9SPHN</name>
<evidence type="ECO:0000313" key="4">
    <source>
        <dbReference type="EMBL" id="RVU03544.1"/>
    </source>
</evidence>
<dbReference type="EMBL" id="SACO01000014">
    <property type="protein sequence ID" value="RVU03544.1"/>
    <property type="molecule type" value="Genomic_DNA"/>
</dbReference>
<comment type="caution">
    <text evidence="4">The sequence shown here is derived from an EMBL/GenBank/DDBJ whole genome shotgun (WGS) entry which is preliminary data.</text>
</comment>
<dbReference type="PANTHER" id="PTHR42776:SF27">
    <property type="entry name" value="DIPEPTIDYL PEPTIDASE FAMILY MEMBER 6"/>
    <property type="match status" value="1"/>
</dbReference>
<proteinExistence type="predicted"/>
<gene>
    <name evidence="4" type="ORF">EOE18_15620</name>
</gene>
<dbReference type="SUPFAM" id="SSF53474">
    <property type="entry name" value="alpha/beta-Hydrolases"/>
    <property type="match status" value="1"/>
</dbReference>
<evidence type="ECO:0000259" key="3">
    <source>
        <dbReference type="Pfam" id="PF00326"/>
    </source>
</evidence>
<protein>
    <submittedName>
        <fullName evidence="4">S9 family peptidase</fullName>
    </submittedName>
</protein>
<keyword evidence="5" id="KW-1185">Reference proteome</keyword>
<reference evidence="4 5" key="1">
    <citation type="submission" date="2019-01" db="EMBL/GenBank/DDBJ databases">
        <authorList>
            <person name="Chen W.-M."/>
        </authorList>
    </citation>
    <scope>NUCLEOTIDE SEQUENCE [LARGE SCALE GENOMIC DNA]</scope>
    <source>
        <strain evidence="4 5">FSY-9</strain>
    </source>
</reference>
<evidence type="ECO:0000256" key="2">
    <source>
        <dbReference type="SAM" id="SignalP"/>
    </source>
</evidence>
<dbReference type="Gene3D" id="3.40.50.1820">
    <property type="entry name" value="alpha/beta hydrolase"/>
    <property type="match status" value="1"/>
</dbReference>
<dbReference type="Pfam" id="PF00326">
    <property type="entry name" value="Peptidase_S9"/>
    <property type="match status" value="1"/>
</dbReference>
<dbReference type="AlphaFoldDB" id="A0A3S2Y6T5"/>